<evidence type="ECO:0000256" key="2">
    <source>
        <dbReference type="ARBA" id="ARBA00022485"/>
    </source>
</evidence>
<keyword evidence="8 12" id="KW-0238">DNA-binding</keyword>
<dbReference type="PROSITE" id="PS00764">
    <property type="entry name" value="ENDONUCLEASE_III_1"/>
    <property type="match status" value="1"/>
</dbReference>
<keyword evidence="7 12" id="KW-0411">Iron-sulfur</keyword>
<comment type="similarity">
    <text evidence="1 12">Belongs to the Nth/MutY family.</text>
</comment>
<feature type="binding site" evidence="12">
    <location>
        <position position="194"/>
    </location>
    <ligand>
        <name>[4Fe-4S] cluster</name>
        <dbReference type="ChEBI" id="CHEBI:49883"/>
    </ligand>
</feature>
<evidence type="ECO:0000256" key="12">
    <source>
        <dbReference type="HAMAP-Rule" id="MF_00942"/>
    </source>
</evidence>
<evidence type="ECO:0000256" key="7">
    <source>
        <dbReference type="ARBA" id="ARBA00023014"/>
    </source>
</evidence>
<evidence type="ECO:0000256" key="5">
    <source>
        <dbReference type="ARBA" id="ARBA00022801"/>
    </source>
</evidence>
<dbReference type="Proteomes" id="UP000198943">
    <property type="component" value="Unassembled WGS sequence"/>
</dbReference>
<reference evidence="15" key="1">
    <citation type="submission" date="2016-10" db="EMBL/GenBank/DDBJ databases">
        <authorList>
            <person name="Varghese N."/>
            <person name="Submissions S."/>
        </authorList>
    </citation>
    <scope>NUCLEOTIDE SEQUENCE [LARGE SCALE GENOMIC DNA]</scope>
    <source>
        <strain evidence="15">DSM 11005</strain>
    </source>
</reference>
<keyword evidence="14" id="KW-0540">Nuclease</keyword>
<dbReference type="GO" id="GO:0019104">
    <property type="term" value="F:DNA N-glycosylase activity"/>
    <property type="evidence" value="ECO:0007669"/>
    <property type="project" value="UniProtKB-UniRule"/>
</dbReference>
<dbReference type="SMART" id="SM00478">
    <property type="entry name" value="ENDO3c"/>
    <property type="match status" value="1"/>
</dbReference>
<dbReference type="RefSeq" id="WP_093730451.1">
    <property type="nucleotide sequence ID" value="NZ_FMYW01000008.1"/>
</dbReference>
<evidence type="ECO:0000256" key="3">
    <source>
        <dbReference type="ARBA" id="ARBA00022723"/>
    </source>
</evidence>
<evidence type="ECO:0000256" key="10">
    <source>
        <dbReference type="ARBA" id="ARBA00023239"/>
    </source>
</evidence>
<dbReference type="InterPro" id="IPR004036">
    <property type="entry name" value="Endonuclease-III-like_CS2"/>
</dbReference>
<dbReference type="AlphaFoldDB" id="A0A1G6M2D7"/>
<comment type="function">
    <text evidence="12">DNA repair enzyme that has both DNA N-glycosylase activity and AP-lyase activity. The DNA N-glycosylase activity releases various damaged pyrimidines from DNA by cleaving the N-glycosidic bond, leaving an AP (apurinic/apyrimidinic) site. The AP-lyase activity cleaves the phosphodiester bond 3' to the AP site by a beta-elimination, leaving a 3'-terminal unsaturated sugar and a product with a terminal 5'-phosphate.</text>
</comment>
<dbReference type="OrthoDB" id="9800977at2"/>
<dbReference type="PANTHER" id="PTHR10359:SF18">
    <property type="entry name" value="ENDONUCLEASE III"/>
    <property type="match status" value="1"/>
</dbReference>
<dbReference type="PIRSF" id="PIRSF001435">
    <property type="entry name" value="Nth"/>
    <property type="match status" value="1"/>
</dbReference>
<sequence>MRKKDKQAIIELLEKRYNGIGTALHYNSPFELLCAVIMSAQCTDERINKITARIFPRLNTPEKMGALTQEQLEEEIRDCGLYRAKAKNLLGMCHMLTEEFGGVIPKDIPTLMKLPGVGRKTADVIASVIYKVPAIAVDTHVFRTSHRLGLSDAKTPEATELDLQKLIPKTRWADSHHWFIWHGRLTCKARKPLCDECVCLQLCPFKEKNLINEKDKK</sequence>
<dbReference type="InterPro" id="IPR000445">
    <property type="entry name" value="HhH_motif"/>
</dbReference>
<evidence type="ECO:0000313" key="15">
    <source>
        <dbReference type="Proteomes" id="UP000198943"/>
    </source>
</evidence>
<comment type="catalytic activity">
    <reaction evidence="12">
        <text>2'-deoxyribonucleotide-(2'-deoxyribose 5'-phosphate)-2'-deoxyribonucleotide-DNA = a 3'-end 2'-deoxyribonucleotide-(2,3-dehydro-2,3-deoxyribose 5'-phosphate)-DNA + a 5'-end 5'-phospho-2'-deoxyribonucleoside-DNA + H(+)</text>
        <dbReference type="Rhea" id="RHEA:66592"/>
        <dbReference type="Rhea" id="RHEA-COMP:13180"/>
        <dbReference type="Rhea" id="RHEA-COMP:16897"/>
        <dbReference type="Rhea" id="RHEA-COMP:17067"/>
        <dbReference type="ChEBI" id="CHEBI:15378"/>
        <dbReference type="ChEBI" id="CHEBI:136412"/>
        <dbReference type="ChEBI" id="CHEBI:157695"/>
        <dbReference type="ChEBI" id="CHEBI:167181"/>
        <dbReference type="EC" id="4.2.99.18"/>
    </reaction>
</comment>
<dbReference type="GO" id="GO:0003677">
    <property type="term" value="F:DNA binding"/>
    <property type="evidence" value="ECO:0007669"/>
    <property type="project" value="UniProtKB-UniRule"/>
</dbReference>
<keyword evidence="9 12" id="KW-0234">DNA repair</keyword>
<feature type="binding site" evidence="12">
    <location>
        <position position="197"/>
    </location>
    <ligand>
        <name>[4Fe-4S] cluster</name>
        <dbReference type="ChEBI" id="CHEBI:49883"/>
    </ligand>
</feature>
<dbReference type="SUPFAM" id="SSF48150">
    <property type="entry name" value="DNA-glycosylase"/>
    <property type="match status" value="1"/>
</dbReference>
<dbReference type="InterPro" id="IPR003265">
    <property type="entry name" value="HhH-GPD_domain"/>
</dbReference>
<feature type="binding site" evidence="12">
    <location>
        <position position="187"/>
    </location>
    <ligand>
        <name>[4Fe-4S] cluster</name>
        <dbReference type="ChEBI" id="CHEBI:49883"/>
    </ligand>
</feature>
<dbReference type="InterPro" id="IPR005759">
    <property type="entry name" value="Nth"/>
</dbReference>
<evidence type="ECO:0000259" key="13">
    <source>
        <dbReference type="SMART" id="SM00478"/>
    </source>
</evidence>
<dbReference type="EMBL" id="FMYW01000008">
    <property type="protein sequence ID" value="SDC49464.1"/>
    <property type="molecule type" value="Genomic_DNA"/>
</dbReference>
<keyword evidence="3 12" id="KW-0479">Metal-binding</keyword>
<dbReference type="Pfam" id="PF00633">
    <property type="entry name" value="HHH"/>
    <property type="match status" value="1"/>
</dbReference>
<evidence type="ECO:0000256" key="9">
    <source>
        <dbReference type="ARBA" id="ARBA00023204"/>
    </source>
</evidence>
<evidence type="ECO:0000313" key="14">
    <source>
        <dbReference type="EMBL" id="SDC49464.1"/>
    </source>
</evidence>
<keyword evidence="10 12" id="KW-0456">Lyase</keyword>
<accession>A0A1G6M2D7</accession>
<organism evidence="14 15">
    <name type="scientific">Succiniclasticum ruminis</name>
    <dbReference type="NCBI Taxonomy" id="40841"/>
    <lineage>
        <taxon>Bacteria</taxon>
        <taxon>Bacillati</taxon>
        <taxon>Bacillota</taxon>
        <taxon>Negativicutes</taxon>
        <taxon>Acidaminococcales</taxon>
        <taxon>Acidaminococcaceae</taxon>
        <taxon>Succiniclasticum</taxon>
    </lineage>
</organism>
<dbReference type="InterPro" id="IPR011257">
    <property type="entry name" value="DNA_glycosylase"/>
</dbReference>
<proteinExistence type="inferred from homology"/>
<dbReference type="NCBIfam" id="TIGR01083">
    <property type="entry name" value="nth"/>
    <property type="match status" value="1"/>
</dbReference>
<dbReference type="GO" id="GO:0140078">
    <property type="term" value="F:class I DNA-(apurinic or apyrimidinic site) endonuclease activity"/>
    <property type="evidence" value="ECO:0007669"/>
    <property type="project" value="UniProtKB-EC"/>
</dbReference>
<dbReference type="CDD" id="cd00056">
    <property type="entry name" value="ENDO3c"/>
    <property type="match status" value="1"/>
</dbReference>
<evidence type="ECO:0000256" key="11">
    <source>
        <dbReference type="ARBA" id="ARBA00023295"/>
    </source>
</evidence>
<keyword evidence="15" id="KW-1185">Reference proteome</keyword>
<dbReference type="EC" id="4.2.99.18" evidence="12"/>
<name>A0A1G6M2D7_9FIRM</name>
<evidence type="ECO:0000256" key="4">
    <source>
        <dbReference type="ARBA" id="ARBA00022763"/>
    </source>
</evidence>
<dbReference type="SMART" id="SM00525">
    <property type="entry name" value="FES"/>
    <property type="match status" value="1"/>
</dbReference>
<protein>
    <recommendedName>
        <fullName evidence="12">Endonuclease III</fullName>
        <ecNumber evidence="12">4.2.99.18</ecNumber>
    </recommendedName>
    <alternativeName>
        <fullName evidence="12">DNA-(apurinic or apyrimidinic site) lyase</fullName>
    </alternativeName>
</protein>
<dbReference type="HAMAP" id="MF_00942">
    <property type="entry name" value="Nth"/>
    <property type="match status" value="1"/>
</dbReference>
<dbReference type="FunFam" id="1.10.1670.10:FF:000001">
    <property type="entry name" value="Endonuclease III"/>
    <property type="match status" value="1"/>
</dbReference>
<keyword evidence="11 12" id="KW-0326">Glycosidase</keyword>
<evidence type="ECO:0000256" key="8">
    <source>
        <dbReference type="ARBA" id="ARBA00023125"/>
    </source>
</evidence>
<feature type="domain" description="HhH-GPD" evidence="13">
    <location>
        <begin position="38"/>
        <end position="185"/>
    </location>
</feature>
<evidence type="ECO:0000256" key="6">
    <source>
        <dbReference type="ARBA" id="ARBA00023004"/>
    </source>
</evidence>
<dbReference type="PROSITE" id="PS01155">
    <property type="entry name" value="ENDONUCLEASE_III_2"/>
    <property type="match status" value="1"/>
</dbReference>
<keyword evidence="2 12" id="KW-0004">4Fe-4S</keyword>
<evidence type="ECO:0000256" key="1">
    <source>
        <dbReference type="ARBA" id="ARBA00008343"/>
    </source>
</evidence>
<keyword evidence="6 12" id="KW-0408">Iron</keyword>
<dbReference type="Pfam" id="PF00730">
    <property type="entry name" value="HhH-GPD"/>
    <property type="match status" value="1"/>
</dbReference>
<keyword evidence="14" id="KW-0255">Endonuclease</keyword>
<dbReference type="PANTHER" id="PTHR10359">
    <property type="entry name" value="A/G-SPECIFIC ADENINE GLYCOSYLASE/ENDONUCLEASE III"/>
    <property type="match status" value="1"/>
</dbReference>
<dbReference type="GO" id="GO:0051539">
    <property type="term" value="F:4 iron, 4 sulfur cluster binding"/>
    <property type="evidence" value="ECO:0007669"/>
    <property type="project" value="UniProtKB-UniRule"/>
</dbReference>
<dbReference type="GO" id="GO:0046872">
    <property type="term" value="F:metal ion binding"/>
    <property type="evidence" value="ECO:0007669"/>
    <property type="project" value="UniProtKB-KW"/>
</dbReference>
<comment type="cofactor">
    <cofactor evidence="12">
        <name>[4Fe-4S] cluster</name>
        <dbReference type="ChEBI" id="CHEBI:49883"/>
    </cofactor>
    <text evidence="12">Binds 1 [4Fe-4S] cluster.</text>
</comment>
<keyword evidence="5 12" id="KW-0378">Hydrolase</keyword>
<dbReference type="Gene3D" id="1.10.1670.10">
    <property type="entry name" value="Helix-hairpin-Helix base-excision DNA repair enzymes (C-terminal)"/>
    <property type="match status" value="1"/>
</dbReference>
<dbReference type="InterPro" id="IPR003651">
    <property type="entry name" value="Endonuclease3_FeS-loop_motif"/>
</dbReference>
<dbReference type="FunFam" id="1.10.340.30:FF:000001">
    <property type="entry name" value="Endonuclease III"/>
    <property type="match status" value="1"/>
</dbReference>
<gene>
    <name evidence="12" type="primary">nth</name>
    <name evidence="14" type="ORF">SAMN04487864_108137</name>
</gene>
<dbReference type="InterPro" id="IPR023170">
    <property type="entry name" value="HhH_base_excis_C"/>
</dbReference>
<dbReference type="Gene3D" id="1.10.340.30">
    <property type="entry name" value="Hypothetical protein, domain 2"/>
    <property type="match status" value="1"/>
</dbReference>
<feature type="binding site" evidence="12">
    <location>
        <position position="203"/>
    </location>
    <ligand>
        <name>[4Fe-4S] cluster</name>
        <dbReference type="ChEBI" id="CHEBI:49883"/>
    </ligand>
</feature>
<keyword evidence="4 12" id="KW-0227">DNA damage</keyword>
<dbReference type="InterPro" id="IPR004035">
    <property type="entry name" value="Endouclease-III_FeS-bd_BS"/>
</dbReference>
<dbReference type="GO" id="GO:0006285">
    <property type="term" value="P:base-excision repair, AP site formation"/>
    <property type="evidence" value="ECO:0007669"/>
    <property type="project" value="TreeGrafter"/>
</dbReference>